<evidence type="ECO:0000256" key="1">
    <source>
        <dbReference type="ARBA" id="ARBA00004370"/>
    </source>
</evidence>
<dbReference type="EMBL" id="CP036295">
    <property type="protein sequence ID" value="QCC86220.1"/>
    <property type="molecule type" value="Genomic_DNA"/>
</dbReference>
<dbReference type="GO" id="GO:0046872">
    <property type="term" value="F:metal ion binding"/>
    <property type="evidence" value="ECO:0007669"/>
    <property type="project" value="UniProtKB-KW"/>
</dbReference>
<dbReference type="Pfam" id="PF01127">
    <property type="entry name" value="Sdh_cyt"/>
    <property type="match status" value="1"/>
</dbReference>
<evidence type="ECO:0000256" key="3">
    <source>
        <dbReference type="ARBA" id="ARBA00022692"/>
    </source>
</evidence>
<proteinExistence type="predicted"/>
<keyword evidence="7 9" id="KW-0472">Membrane</keyword>
<evidence type="ECO:0000313" key="10">
    <source>
        <dbReference type="EMBL" id="QCC86220.1"/>
    </source>
</evidence>
<feature type="binding site" description="axial binding residue" evidence="8">
    <location>
        <position position="123"/>
    </location>
    <ligand>
        <name>heme b</name>
        <dbReference type="ChEBI" id="CHEBI:60344"/>
        <label>bD</label>
    </ligand>
    <ligandPart>
        <name>Fe</name>
        <dbReference type="ChEBI" id="CHEBI:18248"/>
    </ligandPart>
</feature>
<feature type="binding site" description="axial binding residue" evidence="8">
    <location>
        <position position="160"/>
    </location>
    <ligand>
        <name>heme b</name>
        <dbReference type="ChEBI" id="CHEBI:60344"/>
        <label>bD</label>
    </ligand>
    <ligandPart>
        <name>Fe</name>
        <dbReference type="ChEBI" id="CHEBI:18248"/>
    </ligandPart>
</feature>
<dbReference type="RefSeq" id="WP_136400323.1">
    <property type="nucleotide sequence ID" value="NZ_CP036295.1"/>
</dbReference>
<organism evidence="10 11">
    <name type="scientific">Desulfovibrio desulfuricans</name>
    <dbReference type="NCBI Taxonomy" id="876"/>
    <lineage>
        <taxon>Bacteria</taxon>
        <taxon>Pseudomonadati</taxon>
        <taxon>Thermodesulfobacteriota</taxon>
        <taxon>Desulfovibrionia</taxon>
        <taxon>Desulfovibrionales</taxon>
        <taxon>Desulfovibrionaceae</taxon>
        <taxon>Desulfovibrio</taxon>
    </lineage>
</organism>
<evidence type="ECO:0000256" key="9">
    <source>
        <dbReference type="SAM" id="Phobius"/>
    </source>
</evidence>
<dbReference type="PIRSF" id="PIRSF000177">
    <property type="entry name" value="Fumar_rd_cyt_b"/>
    <property type="match status" value="1"/>
</dbReference>
<feature type="transmembrane region" description="Helical" evidence="9">
    <location>
        <begin position="186"/>
        <end position="207"/>
    </location>
</feature>
<dbReference type="InterPro" id="IPR034804">
    <property type="entry name" value="SQR/QFR_C/D"/>
</dbReference>
<dbReference type="InterPro" id="IPR004224">
    <property type="entry name" value="Fum_red_B_TM"/>
</dbReference>
<evidence type="ECO:0000256" key="6">
    <source>
        <dbReference type="ARBA" id="ARBA00023004"/>
    </source>
</evidence>
<dbReference type="AlphaFoldDB" id="A0A4V1CXH3"/>
<reference evidence="10 11" key="1">
    <citation type="submission" date="2019-02" db="EMBL/GenBank/DDBJ databases">
        <title>Complete Genome Sequence of Desulfovibrio desulfuricans IC1, a Sulfonate Utilizing Anaerobe.</title>
        <authorList>
            <person name="Day L.A."/>
            <person name="De Leon K.B."/>
            <person name="Wall J.D."/>
        </authorList>
    </citation>
    <scope>NUCLEOTIDE SEQUENCE [LARGE SCALE GENOMIC DNA]</scope>
    <source>
        <strain evidence="10 11">IC1</strain>
    </source>
</reference>
<comment type="subcellular location">
    <subcellularLocation>
        <location evidence="1">Membrane</location>
    </subcellularLocation>
</comment>
<feature type="transmembrane region" description="Helical" evidence="9">
    <location>
        <begin position="55"/>
        <end position="76"/>
    </location>
</feature>
<evidence type="ECO:0000256" key="8">
    <source>
        <dbReference type="PIRSR" id="PIRSR000177-1"/>
    </source>
</evidence>
<evidence type="ECO:0000256" key="2">
    <source>
        <dbReference type="ARBA" id="ARBA00022617"/>
    </source>
</evidence>
<evidence type="ECO:0000256" key="5">
    <source>
        <dbReference type="ARBA" id="ARBA00022989"/>
    </source>
</evidence>
<feature type="transmembrane region" description="Helical" evidence="9">
    <location>
        <begin position="104"/>
        <end position="125"/>
    </location>
</feature>
<feature type="transmembrane region" description="Helical" evidence="9">
    <location>
        <begin position="145"/>
        <end position="166"/>
    </location>
</feature>
<dbReference type="InterPro" id="IPR000701">
    <property type="entry name" value="SuccDH_FuR_B_TM-su"/>
</dbReference>
<accession>A0A4V1CXH3</accession>
<keyword evidence="2 8" id="KW-0349">Heme</keyword>
<dbReference type="Proteomes" id="UP000297065">
    <property type="component" value="Chromosome"/>
</dbReference>
<dbReference type="OrthoDB" id="5345350at2"/>
<protein>
    <submittedName>
        <fullName evidence="10">Succinate dehydrogenase/fumarate reductase transmembrane subunit</fullName>
    </submittedName>
</protein>
<dbReference type="SUPFAM" id="SSF81343">
    <property type="entry name" value="Fumarate reductase respiratory complex transmembrane subunits"/>
    <property type="match status" value="1"/>
</dbReference>
<sequence length="209" mass="23180">MALSRSPVDARTRLDFWQAASGAVLALFVCVHLVLEGTVVISPALTNGIAWLLEVTMLAQVAAPVIVLLILFHFYIAARKMPFRANELGVFVQHSKGLRELDTWLWLVQVFTAIIILAGAFYHVYSVMTDLPINAAGSAKRLHSGWLAFYVFFLPCVILHTGIGAYRLAVKFGLCVKATRAAWRKWTWVVMGCYLLLGAAALTRVWFLG</sequence>
<keyword evidence="5 9" id="KW-1133">Transmembrane helix</keyword>
<evidence type="ECO:0000256" key="7">
    <source>
        <dbReference type="ARBA" id="ARBA00023136"/>
    </source>
</evidence>
<gene>
    <name evidence="10" type="ORF">DDIC_10130</name>
</gene>
<keyword evidence="4 8" id="KW-0479">Metal-binding</keyword>
<feature type="binding site" description="axial binding residue" evidence="8">
    <location>
        <position position="73"/>
    </location>
    <ligand>
        <name>heme b</name>
        <dbReference type="ChEBI" id="CHEBI:60344"/>
        <label>bD</label>
    </ligand>
    <ligandPart>
        <name>Fe</name>
        <dbReference type="ChEBI" id="CHEBI:18248"/>
    </ligandPart>
</feature>
<feature type="transmembrane region" description="Helical" evidence="9">
    <location>
        <begin position="16"/>
        <end position="35"/>
    </location>
</feature>
<keyword evidence="3 9" id="KW-0812">Transmembrane</keyword>
<evidence type="ECO:0000256" key="4">
    <source>
        <dbReference type="ARBA" id="ARBA00022723"/>
    </source>
</evidence>
<keyword evidence="6 8" id="KW-0408">Iron</keyword>
<evidence type="ECO:0000313" key="11">
    <source>
        <dbReference type="Proteomes" id="UP000297065"/>
    </source>
</evidence>
<dbReference type="GO" id="GO:0006099">
    <property type="term" value="P:tricarboxylic acid cycle"/>
    <property type="evidence" value="ECO:0007669"/>
    <property type="project" value="InterPro"/>
</dbReference>
<dbReference type="Gene3D" id="1.20.1300.10">
    <property type="entry name" value="Fumarate reductase/succinate dehydrogenase, transmembrane subunit"/>
    <property type="match status" value="1"/>
</dbReference>
<name>A0A4V1CXH3_DESDE</name>
<dbReference type="GO" id="GO:0016020">
    <property type="term" value="C:membrane"/>
    <property type="evidence" value="ECO:0007669"/>
    <property type="project" value="UniProtKB-SubCell"/>
</dbReference>
<feature type="binding site" description="axial binding residue" evidence="8">
    <location>
        <position position="32"/>
    </location>
    <ligand>
        <name>heme b</name>
        <dbReference type="ChEBI" id="CHEBI:60344"/>
        <label>bD</label>
    </ligand>
    <ligandPart>
        <name>Fe</name>
        <dbReference type="ChEBI" id="CHEBI:18248"/>
    </ligandPart>
</feature>